<keyword evidence="8" id="KW-0234">DNA repair</keyword>
<evidence type="ECO:0000313" key="12">
    <source>
        <dbReference type="Proteomes" id="UP000003028"/>
    </source>
</evidence>
<keyword evidence="12" id="KW-1185">Reference proteome</keyword>
<protein>
    <submittedName>
        <fullName evidence="11">Endonuclease/exonuclease/phosphatase family protein</fullName>
    </submittedName>
</protein>
<keyword evidence="3" id="KW-0540">Nuclease</keyword>
<dbReference type="Gene3D" id="3.60.10.10">
    <property type="entry name" value="Endonuclease/exonuclease/phosphatase"/>
    <property type="match status" value="1"/>
</dbReference>
<dbReference type="AlphaFoldDB" id="E7FXT4"/>
<dbReference type="InterPro" id="IPR036691">
    <property type="entry name" value="Endo/exonu/phosph_ase_sf"/>
</dbReference>
<keyword evidence="9" id="KW-0472">Membrane</keyword>
<feature type="transmembrane region" description="Helical" evidence="9">
    <location>
        <begin position="12"/>
        <end position="36"/>
    </location>
</feature>
<comment type="caution">
    <text evidence="11">The sequence shown here is derived from an EMBL/GenBank/DDBJ whole genome shotgun (WGS) entry which is preliminary data.</text>
</comment>
<name>E7FXT4_ERYRH</name>
<evidence type="ECO:0000256" key="6">
    <source>
        <dbReference type="ARBA" id="ARBA00022801"/>
    </source>
</evidence>
<organism evidence="11 12">
    <name type="scientific">Erysipelothrix rhusiopathiae ATCC 19414</name>
    <dbReference type="NCBI Taxonomy" id="525280"/>
    <lineage>
        <taxon>Bacteria</taxon>
        <taxon>Bacillati</taxon>
        <taxon>Bacillota</taxon>
        <taxon>Erysipelotrichia</taxon>
        <taxon>Erysipelotrichales</taxon>
        <taxon>Erysipelotrichaceae</taxon>
        <taxon>Erysipelothrix</taxon>
    </lineage>
</organism>
<comment type="cofactor">
    <cofactor evidence="2">
        <name>Mg(2+)</name>
        <dbReference type="ChEBI" id="CHEBI:18420"/>
    </cofactor>
</comment>
<keyword evidence="6" id="KW-0378">Hydrolase</keyword>
<evidence type="ECO:0000256" key="2">
    <source>
        <dbReference type="ARBA" id="ARBA00001946"/>
    </source>
</evidence>
<dbReference type="SUPFAM" id="SSF56219">
    <property type="entry name" value="DNase I-like"/>
    <property type="match status" value="1"/>
</dbReference>
<evidence type="ECO:0000256" key="3">
    <source>
        <dbReference type="ARBA" id="ARBA00022722"/>
    </source>
</evidence>
<keyword evidence="9" id="KW-1133">Transmembrane helix</keyword>
<comment type="cofactor">
    <cofactor evidence="1">
        <name>Mn(2+)</name>
        <dbReference type="ChEBI" id="CHEBI:29035"/>
    </cofactor>
</comment>
<dbReference type="PANTHER" id="PTHR15822">
    <property type="entry name" value="TRAF AND TNF RECEPTOR-ASSOCIATED PROTEIN"/>
    <property type="match status" value="1"/>
</dbReference>
<evidence type="ECO:0000256" key="1">
    <source>
        <dbReference type="ARBA" id="ARBA00001936"/>
    </source>
</evidence>
<accession>E7FXT4</accession>
<evidence type="ECO:0000259" key="10">
    <source>
        <dbReference type="Pfam" id="PF03372"/>
    </source>
</evidence>
<evidence type="ECO:0000256" key="7">
    <source>
        <dbReference type="ARBA" id="ARBA00022842"/>
    </source>
</evidence>
<evidence type="ECO:0000313" key="11">
    <source>
        <dbReference type="EMBL" id="EFY08308.1"/>
    </source>
</evidence>
<dbReference type="GO" id="GO:0004527">
    <property type="term" value="F:exonuclease activity"/>
    <property type="evidence" value="ECO:0007669"/>
    <property type="project" value="UniProtKB-KW"/>
</dbReference>
<gene>
    <name evidence="11" type="ORF">HMPREF0357_11461</name>
</gene>
<keyword evidence="11" id="KW-0255">Endonuclease</keyword>
<keyword evidence="7" id="KW-0460">Magnesium</keyword>
<dbReference type="GO" id="GO:0004519">
    <property type="term" value="F:endonuclease activity"/>
    <property type="evidence" value="ECO:0007669"/>
    <property type="project" value="UniProtKB-KW"/>
</dbReference>
<proteinExistence type="predicted"/>
<evidence type="ECO:0000256" key="4">
    <source>
        <dbReference type="ARBA" id="ARBA00022723"/>
    </source>
</evidence>
<dbReference type="Proteomes" id="UP000003028">
    <property type="component" value="Unassembled WGS sequence"/>
</dbReference>
<evidence type="ECO:0000256" key="8">
    <source>
        <dbReference type="ARBA" id="ARBA00023204"/>
    </source>
</evidence>
<dbReference type="GO" id="GO:0006281">
    <property type="term" value="P:DNA repair"/>
    <property type="evidence" value="ECO:0007669"/>
    <property type="project" value="UniProtKB-KW"/>
</dbReference>
<dbReference type="PANTHER" id="PTHR15822:SF4">
    <property type="entry name" value="TYROSYL-DNA PHOSPHODIESTERASE 2"/>
    <property type="match status" value="1"/>
</dbReference>
<dbReference type="Pfam" id="PF03372">
    <property type="entry name" value="Exo_endo_phos"/>
    <property type="match status" value="1"/>
</dbReference>
<dbReference type="InterPro" id="IPR051547">
    <property type="entry name" value="TDP2-like"/>
</dbReference>
<keyword evidence="5" id="KW-0227">DNA damage</keyword>
<sequence length="360" mass="40494">MGFLMKKHLKTIWKALLSLVLVIVIILGGLISYAFLTDYKPEPLTDLAIDKAHVQATLYTNKPYTLLTYNIGYAALGQDQDFFMDGGNKAGADTLEEVLLNMDGILSIFQDTNPDFALFQEVDLSGKRSFNVNQYDLLRNEGYHGIFAPNYKVKYVPVPFTHPMGGAESGIATLSKAEPLSSTRYQFNGKEPLVKQLFDLKRAFSVTRYPMDNGKEFILINAHFSAFDKGGKVRVQQLAQMKEVLESEYNQGNYVVLGGDFNHELPTTDSHNFTWTDSYPDWIMELPEDFAPSGYHWGVDPDNPSVRAVDKAYRPQETFMAVIDGFLVSDNIEIIDTVGLGTVDFKYSDHNPVSMTIIFK</sequence>
<dbReference type="InterPro" id="IPR005135">
    <property type="entry name" value="Endo/exonuclease/phosphatase"/>
</dbReference>
<feature type="domain" description="Endonuclease/exonuclease/phosphatase" evidence="10">
    <location>
        <begin position="100"/>
        <end position="350"/>
    </location>
</feature>
<evidence type="ECO:0000256" key="5">
    <source>
        <dbReference type="ARBA" id="ARBA00022763"/>
    </source>
</evidence>
<keyword evidence="4" id="KW-0479">Metal-binding</keyword>
<dbReference type="EMBL" id="ACLK02000003">
    <property type="protein sequence ID" value="EFY08308.1"/>
    <property type="molecule type" value="Genomic_DNA"/>
</dbReference>
<keyword evidence="9" id="KW-0812">Transmembrane</keyword>
<evidence type="ECO:0000256" key="9">
    <source>
        <dbReference type="SAM" id="Phobius"/>
    </source>
</evidence>
<reference evidence="11" key="1">
    <citation type="submission" date="2011-01" db="EMBL/GenBank/DDBJ databases">
        <authorList>
            <person name="Muzny D."/>
            <person name="Qin X."/>
            <person name="Buhay C."/>
            <person name="Dugan-Rocha S."/>
            <person name="Ding Y."/>
            <person name="Chen G."/>
            <person name="Hawes A."/>
            <person name="Holder M."/>
            <person name="Jhangiani S."/>
            <person name="Johnson A."/>
            <person name="Khan Z."/>
            <person name="Li Z."/>
            <person name="Liu W."/>
            <person name="Liu X."/>
            <person name="Perez L."/>
            <person name="Shen H."/>
            <person name="Wang Q."/>
            <person name="Watt J."/>
            <person name="Xi L."/>
            <person name="Xin Y."/>
            <person name="Zhou J."/>
            <person name="Deng J."/>
            <person name="Jiang H."/>
            <person name="Liu Y."/>
            <person name="Qu J."/>
            <person name="Song X.-Z."/>
            <person name="Zhang L."/>
            <person name="Villasana D."/>
            <person name="Johnson A."/>
            <person name="Liu J."/>
            <person name="Liyanage D."/>
            <person name="Lorensuhewa L."/>
            <person name="Robinson T."/>
            <person name="Song A."/>
            <person name="Song B.-B."/>
            <person name="Dinh H."/>
            <person name="Thornton R."/>
            <person name="Coyle M."/>
            <person name="Francisco L."/>
            <person name="Jackson L."/>
            <person name="Javaid M."/>
            <person name="Korchina V."/>
            <person name="Kovar C."/>
            <person name="Mata R."/>
            <person name="Mathew T."/>
            <person name="Ngo R."/>
            <person name="Nguyen L."/>
            <person name="Nguyen N."/>
            <person name="Okwuonu G."/>
            <person name="Ongeri F."/>
            <person name="Pham C."/>
            <person name="Simmons D."/>
            <person name="Wilczek-Boney K."/>
            <person name="Hale W."/>
            <person name="Jakkamsetti A."/>
            <person name="Pham P."/>
            <person name="Ruth R."/>
            <person name="San Lucas F."/>
            <person name="Warren J."/>
            <person name="Zhang J."/>
            <person name="Zhao Z."/>
            <person name="Zhou C."/>
            <person name="Zhu D."/>
            <person name="Lee S."/>
            <person name="Bess C."/>
            <person name="Blankenburg K."/>
            <person name="Forbes L."/>
            <person name="Fu Q."/>
            <person name="Gubbala S."/>
            <person name="Hirani K."/>
            <person name="Jayaseelan J.C."/>
            <person name="Lara F."/>
            <person name="Munidasa M."/>
            <person name="Palculict T."/>
            <person name="Patil S."/>
            <person name="Pu L.-L."/>
            <person name="Saada N."/>
            <person name="Tang L."/>
            <person name="Weissenberger G."/>
            <person name="Zhu Y."/>
            <person name="Hemphill L."/>
            <person name="Shang Y."/>
            <person name="Youmans B."/>
            <person name="Ayvaz T."/>
            <person name="Ross M."/>
            <person name="Santibanez J."/>
            <person name="Aqrawi P."/>
            <person name="Gross S."/>
            <person name="Joshi V."/>
            <person name="Fowler G."/>
            <person name="Nazareth L."/>
            <person name="Reid J."/>
            <person name="Worley K."/>
            <person name="Petrosino J."/>
            <person name="Highlander S."/>
            <person name="Gibbs R."/>
        </authorList>
    </citation>
    <scope>NUCLEOTIDE SEQUENCE [LARGE SCALE GENOMIC DNA]</scope>
    <source>
        <strain evidence="11">ATCC 19414</strain>
    </source>
</reference>
<dbReference type="GO" id="GO:0046872">
    <property type="term" value="F:metal ion binding"/>
    <property type="evidence" value="ECO:0007669"/>
    <property type="project" value="UniProtKB-KW"/>
</dbReference>